<reference evidence="1" key="1">
    <citation type="submission" date="2018-02" db="EMBL/GenBank/DDBJ databases">
        <title>Rhizophora mucronata_Transcriptome.</title>
        <authorList>
            <person name="Meera S.P."/>
            <person name="Sreeshan A."/>
            <person name="Augustine A."/>
        </authorList>
    </citation>
    <scope>NUCLEOTIDE SEQUENCE</scope>
    <source>
        <tissue evidence="1">Leaf</tissue>
    </source>
</reference>
<proteinExistence type="predicted"/>
<sequence>MRISSGTCKITCKSSALMGSPLHSNI</sequence>
<dbReference type="AlphaFoldDB" id="A0A2P2PUG5"/>
<dbReference type="EMBL" id="GGEC01077912">
    <property type="protein sequence ID" value="MBX58396.1"/>
    <property type="molecule type" value="Transcribed_RNA"/>
</dbReference>
<organism evidence="1">
    <name type="scientific">Rhizophora mucronata</name>
    <name type="common">Asiatic mangrove</name>
    <dbReference type="NCBI Taxonomy" id="61149"/>
    <lineage>
        <taxon>Eukaryota</taxon>
        <taxon>Viridiplantae</taxon>
        <taxon>Streptophyta</taxon>
        <taxon>Embryophyta</taxon>
        <taxon>Tracheophyta</taxon>
        <taxon>Spermatophyta</taxon>
        <taxon>Magnoliopsida</taxon>
        <taxon>eudicotyledons</taxon>
        <taxon>Gunneridae</taxon>
        <taxon>Pentapetalae</taxon>
        <taxon>rosids</taxon>
        <taxon>fabids</taxon>
        <taxon>Malpighiales</taxon>
        <taxon>Rhizophoraceae</taxon>
        <taxon>Rhizophora</taxon>
    </lineage>
</organism>
<protein>
    <submittedName>
        <fullName evidence="1">Uncharacterized protein</fullName>
    </submittedName>
</protein>
<accession>A0A2P2PUG5</accession>
<evidence type="ECO:0000313" key="1">
    <source>
        <dbReference type="EMBL" id="MBX58396.1"/>
    </source>
</evidence>
<name>A0A2P2PUG5_RHIMU</name>